<dbReference type="RefSeq" id="WP_133957993.1">
    <property type="nucleotide sequence ID" value="NZ_SORI01000013.1"/>
</dbReference>
<accession>A0A4R8M2P7</accession>
<evidence type="ECO:0000256" key="1">
    <source>
        <dbReference type="SAM" id="Phobius"/>
    </source>
</evidence>
<proteinExistence type="predicted"/>
<dbReference type="InterPro" id="IPR030389">
    <property type="entry name" value="G_FEOB_dom"/>
</dbReference>
<protein>
    <submittedName>
        <fullName evidence="3">Ferrous iron transport protein B</fullName>
    </submittedName>
</protein>
<dbReference type="GO" id="GO:0015093">
    <property type="term" value="F:ferrous iron transmembrane transporter activity"/>
    <property type="evidence" value="ECO:0007669"/>
    <property type="project" value="InterPro"/>
</dbReference>
<keyword evidence="1" id="KW-0472">Membrane</keyword>
<dbReference type="PANTHER" id="PTHR43185">
    <property type="entry name" value="FERROUS IRON TRANSPORT PROTEIN B"/>
    <property type="match status" value="1"/>
</dbReference>
<dbReference type="InterPro" id="IPR005225">
    <property type="entry name" value="Small_GTP-bd"/>
</dbReference>
<dbReference type="Proteomes" id="UP000295066">
    <property type="component" value="Unassembled WGS sequence"/>
</dbReference>
<dbReference type="PANTHER" id="PTHR43185:SF1">
    <property type="entry name" value="FE(2+) TRANSPORTER FEOB"/>
    <property type="match status" value="1"/>
</dbReference>
<dbReference type="PROSITE" id="PS51711">
    <property type="entry name" value="G_FEOB"/>
    <property type="match status" value="1"/>
</dbReference>
<dbReference type="Pfam" id="PF07670">
    <property type="entry name" value="Gate"/>
    <property type="match status" value="2"/>
</dbReference>
<dbReference type="InterPro" id="IPR011640">
    <property type="entry name" value="Fe2_transport_prot_B_C"/>
</dbReference>
<evidence type="ECO:0000313" key="4">
    <source>
        <dbReference type="Proteomes" id="UP000295066"/>
    </source>
</evidence>
<feature type="transmembrane region" description="Helical" evidence="1">
    <location>
        <begin position="365"/>
        <end position="389"/>
    </location>
</feature>
<sequence length="579" mass="62458">MSETAGKKLLLVGNPNVGKSALFTRITGVHAVSSNYPGTTVGFLEGWLRRGDDVWRVIDVPGAYTLTPTNEAEEVAERMVAEECDAVVVVLDATALERNLFLAFQVMERRLPVIIALNMVDEARHKGIDIDPFLLEDLLGVPVVSTVAVSGEGVSRLLDRLHEASPGREVPSTKEERWAAIGAVTEQVQKVRHRHHTFLDKLEDASVNSFWGLVIGIAVIASSFTAIRYAGEGLIDGLLDPLFERYWLPVVNYLSGLFGGEGFLHDIIIGRLVDGHIDFEQSFGMLTTGLYVPVVMVLPYVLSFYAVLSFLEDFGYLPRLAVIFDALLHRMGLHGFAIVPSLLGFGCNVPGILATRVLDSQRERFIAATLISVAIPCAGLQAMIIGALGSMGMKWVAMVYGTLLVSWLLLGRILHSLLPGFSPELIVEIPPYRIPSLKAMGLKLWMRISGFFLEAVPLVLGGILLISLMDATGITGLLSRLLAPVFSGLLGLPAEAAGPILLGILRKDVAVGMLATLGLSPAQLVVATITLSMTFPCIATFIVLWRELGGKRMAASMGIMVASALIAGVTVRLLLSLNT</sequence>
<name>A0A4R8M2P7_9BACT</name>
<evidence type="ECO:0000259" key="2">
    <source>
        <dbReference type="PROSITE" id="PS51711"/>
    </source>
</evidence>
<dbReference type="InterPro" id="IPR006073">
    <property type="entry name" value="GTP-bd"/>
</dbReference>
<dbReference type="GO" id="GO:0005525">
    <property type="term" value="F:GTP binding"/>
    <property type="evidence" value="ECO:0007669"/>
    <property type="project" value="InterPro"/>
</dbReference>
<dbReference type="OrthoDB" id="9809127at2"/>
<dbReference type="CDD" id="cd01879">
    <property type="entry name" value="FeoB"/>
    <property type="match status" value="1"/>
</dbReference>
<keyword evidence="4" id="KW-1185">Reference proteome</keyword>
<dbReference type="Pfam" id="PF02421">
    <property type="entry name" value="FeoB_N"/>
    <property type="match status" value="1"/>
</dbReference>
<dbReference type="PRINTS" id="PR00326">
    <property type="entry name" value="GTP1OBG"/>
</dbReference>
<dbReference type="InterPro" id="IPR050860">
    <property type="entry name" value="FeoB_GTPase"/>
</dbReference>
<dbReference type="AlphaFoldDB" id="A0A4R8M2P7"/>
<feature type="transmembrane region" description="Helical" evidence="1">
    <location>
        <begin position="395"/>
        <end position="414"/>
    </location>
</feature>
<dbReference type="EMBL" id="SORI01000013">
    <property type="protein sequence ID" value="TDY59453.1"/>
    <property type="molecule type" value="Genomic_DNA"/>
</dbReference>
<dbReference type="Pfam" id="PF07664">
    <property type="entry name" value="FeoB_C"/>
    <property type="match status" value="1"/>
</dbReference>
<comment type="caution">
    <text evidence="3">The sequence shown here is derived from an EMBL/GenBank/DDBJ whole genome shotgun (WGS) entry which is preliminary data.</text>
</comment>
<keyword evidence="1" id="KW-0812">Transmembrane</keyword>
<feature type="transmembrane region" description="Helical" evidence="1">
    <location>
        <begin position="481"/>
        <end position="504"/>
    </location>
</feature>
<feature type="transmembrane region" description="Helical" evidence="1">
    <location>
        <begin position="444"/>
        <end position="469"/>
    </location>
</feature>
<feature type="transmembrane region" description="Helical" evidence="1">
    <location>
        <begin position="557"/>
        <end position="575"/>
    </location>
</feature>
<dbReference type="Gene3D" id="3.40.50.300">
    <property type="entry name" value="P-loop containing nucleotide triphosphate hydrolases"/>
    <property type="match status" value="1"/>
</dbReference>
<keyword evidence="1" id="KW-1133">Transmembrane helix</keyword>
<feature type="transmembrane region" description="Helical" evidence="1">
    <location>
        <begin position="331"/>
        <end position="353"/>
    </location>
</feature>
<organism evidence="3 4">
    <name type="scientific">Aminivibrio pyruvatiphilus</name>
    <dbReference type="NCBI Taxonomy" id="1005740"/>
    <lineage>
        <taxon>Bacteria</taxon>
        <taxon>Thermotogati</taxon>
        <taxon>Synergistota</taxon>
        <taxon>Synergistia</taxon>
        <taxon>Synergistales</taxon>
        <taxon>Aminobacteriaceae</taxon>
        <taxon>Aminivibrio</taxon>
    </lineage>
</organism>
<dbReference type="InterPro" id="IPR027417">
    <property type="entry name" value="P-loop_NTPase"/>
</dbReference>
<feature type="transmembrane region" description="Helical" evidence="1">
    <location>
        <begin position="250"/>
        <end position="269"/>
    </location>
</feature>
<feature type="transmembrane region" description="Helical" evidence="1">
    <location>
        <begin position="524"/>
        <end position="545"/>
    </location>
</feature>
<feature type="transmembrane region" description="Helical" evidence="1">
    <location>
        <begin position="290"/>
        <end position="311"/>
    </location>
</feature>
<feature type="domain" description="FeoB-type G" evidence="2">
    <location>
        <begin position="6"/>
        <end position="167"/>
    </location>
</feature>
<reference evidence="3 4" key="1">
    <citation type="submission" date="2019-03" db="EMBL/GenBank/DDBJ databases">
        <title>Genomic Encyclopedia of Type Strains, Phase IV (KMG-IV): sequencing the most valuable type-strain genomes for metagenomic binning, comparative biology and taxonomic classification.</title>
        <authorList>
            <person name="Goeker M."/>
        </authorList>
    </citation>
    <scope>NUCLEOTIDE SEQUENCE [LARGE SCALE GENOMIC DNA]</scope>
    <source>
        <strain evidence="3 4">DSM 25964</strain>
    </source>
</reference>
<gene>
    <name evidence="3" type="ORF">C8D99_11330</name>
</gene>
<dbReference type="SUPFAM" id="SSF52540">
    <property type="entry name" value="P-loop containing nucleoside triphosphate hydrolases"/>
    <property type="match status" value="1"/>
</dbReference>
<dbReference type="GO" id="GO:0005886">
    <property type="term" value="C:plasma membrane"/>
    <property type="evidence" value="ECO:0007669"/>
    <property type="project" value="TreeGrafter"/>
</dbReference>
<feature type="transmembrane region" description="Helical" evidence="1">
    <location>
        <begin position="210"/>
        <end position="230"/>
    </location>
</feature>
<dbReference type="InterPro" id="IPR011642">
    <property type="entry name" value="Gate_dom"/>
</dbReference>
<dbReference type="NCBIfam" id="TIGR00231">
    <property type="entry name" value="small_GTP"/>
    <property type="match status" value="1"/>
</dbReference>
<evidence type="ECO:0000313" key="3">
    <source>
        <dbReference type="EMBL" id="TDY59453.1"/>
    </source>
</evidence>